<dbReference type="EMBL" id="JFZA02000045">
    <property type="protein sequence ID" value="KFG88907.1"/>
    <property type="molecule type" value="Genomic_DNA"/>
</dbReference>
<dbReference type="PANTHER" id="PTHR43317:SF3">
    <property type="entry name" value="BLR2883 PROTEIN"/>
    <property type="match status" value="1"/>
</dbReference>
<dbReference type="PATRIC" id="fig|1219045.3.peg.3359"/>
<protein>
    <submittedName>
        <fullName evidence="2">Spermidine synthase</fullName>
    </submittedName>
</protein>
<dbReference type="AlphaFoldDB" id="A0A086P689"/>
<evidence type="ECO:0000256" key="1">
    <source>
        <dbReference type="ARBA" id="ARBA00023115"/>
    </source>
</evidence>
<keyword evidence="1" id="KW-0620">Polyamine biosynthesis</keyword>
<dbReference type="RefSeq" id="WP_037468131.1">
    <property type="nucleotide sequence ID" value="NZ_BCZD01000011.1"/>
</dbReference>
<dbReference type="Gene3D" id="3.40.50.150">
    <property type="entry name" value="Vaccinia Virus protein VP39"/>
    <property type="match status" value="1"/>
</dbReference>
<organism evidence="2 3">
    <name type="scientific">Sphingobium herbicidovorans (strain ATCC 700291 / DSM 11019 / CCUG 56400 / KCTC 2939 / LMG 18315 / NBRC 16415 / MH)</name>
    <name type="common">Sphingomonas herbicidovorans</name>
    <dbReference type="NCBI Taxonomy" id="1219045"/>
    <lineage>
        <taxon>Bacteria</taxon>
        <taxon>Pseudomonadati</taxon>
        <taxon>Pseudomonadota</taxon>
        <taxon>Alphaproteobacteria</taxon>
        <taxon>Sphingomonadales</taxon>
        <taxon>Sphingomonadaceae</taxon>
        <taxon>Sphingobium</taxon>
    </lineage>
</organism>
<dbReference type="InterPro" id="IPR029063">
    <property type="entry name" value="SAM-dependent_MTases_sf"/>
</dbReference>
<sequence>MLATPDDRAAIPVELIGTAHLPDGGRLQLLRRGDDYSIRFGDNELMGNQVRHSEEALATLVCGRLPRSDSHILIGGLGMGFTLGAALRSLPATATITVAELLPEIVDWANGALAHLFHDYLADPRVTVAMADVHDVIDGADGAFDAILLDVDNGPDGLIHIANERLYCNWGLRAAHAALKPGGTLAIWSAYPDDEFVDRLEQARFAVEEISVPAVVDGDDLTHTIWLAARRD</sequence>
<dbReference type="PANTHER" id="PTHR43317">
    <property type="entry name" value="THERMOSPERMINE SYNTHASE ACAULIS5"/>
    <property type="match status" value="1"/>
</dbReference>
<reference evidence="2" key="1">
    <citation type="submission" date="2014-08" db="EMBL/GenBank/DDBJ databases">
        <title>Draft genome sequences of Sphingobium herbicidovorans.</title>
        <authorList>
            <person name="Gan H.M."/>
            <person name="Gan H.Y."/>
            <person name="Savka M.A."/>
        </authorList>
    </citation>
    <scope>NUCLEOTIDE SEQUENCE [LARGE SCALE GENOMIC DNA]</scope>
    <source>
        <strain evidence="2">NBRC 16415</strain>
    </source>
</reference>
<gene>
    <name evidence="2" type="ORF">BV98_003307</name>
</gene>
<dbReference type="GO" id="GO:0006596">
    <property type="term" value="P:polyamine biosynthetic process"/>
    <property type="evidence" value="ECO:0007669"/>
    <property type="project" value="UniProtKB-KW"/>
</dbReference>
<keyword evidence="3" id="KW-1185">Reference proteome</keyword>
<evidence type="ECO:0000313" key="3">
    <source>
        <dbReference type="Proteomes" id="UP000024284"/>
    </source>
</evidence>
<dbReference type="SUPFAM" id="SSF53335">
    <property type="entry name" value="S-adenosyl-L-methionine-dependent methyltransferases"/>
    <property type="match status" value="1"/>
</dbReference>
<dbReference type="STRING" id="76947.GCA_002080435_03277"/>
<dbReference type="OrthoDB" id="9793351at2"/>
<name>A0A086P689_SPHHM</name>
<accession>A0A086P689</accession>
<dbReference type="Proteomes" id="UP000024284">
    <property type="component" value="Unassembled WGS sequence"/>
</dbReference>
<dbReference type="eggNOG" id="COG0421">
    <property type="taxonomic scope" value="Bacteria"/>
</dbReference>
<evidence type="ECO:0000313" key="2">
    <source>
        <dbReference type="EMBL" id="KFG88907.1"/>
    </source>
</evidence>
<proteinExistence type="predicted"/>
<comment type="caution">
    <text evidence="2">The sequence shown here is derived from an EMBL/GenBank/DDBJ whole genome shotgun (WGS) entry which is preliminary data.</text>
</comment>